<dbReference type="EMBL" id="KN731126">
    <property type="protein sequence ID" value="KIH60265.1"/>
    <property type="molecule type" value="Genomic_DNA"/>
</dbReference>
<organism evidence="1 2">
    <name type="scientific">Ancylostoma duodenale</name>
    <dbReference type="NCBI Taxonomy" id="51022"/>
    <lineage>
        <taxon>Eukaryota</taxon>
        <taxon>Metazoa</taxon>
        <taxon>Ecdysozoa</taxon>
        <taxon>Nematoda</taxon>
        <taxon>Chromadorea</taxon>
        <taxon>Rhabditida</taxon>
        <taxon>Rhabditina</taxon>
        <taxon>Rhabditomorpha</taxon>
        <taxon>Strongyloidea</taxon>
        <taxon>Ancylostomatidae</taxon>
        <taxon>Ancylostomatinae</taxon>
        <taxon>Ancylostoma</taxon>
    </lineage>
</organism>
<sequence length="309" mass="33332">MPCLSGFTCTPVLTRNDGQCPEAYCDTGLMTAGTGRTTVTMLTCNGLQQWVDPQMTVYSIAQCETSCTCPPLTITPSPNVIPTRGNALGADAAGCSTIVSRCSRNDIYRLVTADGVVTLEPPAAQNTAMTSCTTCNTVRTGPGVITTLAYDPTSWCKQYVLSGCPNGYKVGNTVIGTTLTCSDRLRWSSGSFQGPIGGSVSSFVDFSHRSKEIIEEVGSYVYPGQEVSTSNDLANEISRRIEGGWLKFNEEKEVLLSKIAPKRKAEIFNTTVLSAMIYGCETWAPTRDERRRLETTARAMESAMLSITL</sequence>
<name>A0A0C2GGG5_9BILA</name>
<dbReference type="Proteomes" id="UP000054047">
    <property type="component" value="Unassembled WGS sequence"/>
</dbReference>
<dbReference type="AlphaFoldDB" id="A0A0C2GGG5"/>
<dbReference type="OrthoDB" id="5814528at2759"/>
<gene>
    <name evidence="1" type="ORF">ANCDUO_09491</name>
</gene>
<evidence type="ECO:0000313" key="2">
    <source>
        <dbReference type="Proteomes" id="UP000054047"/>
    </source>
</evidence>
<proteinExistence type="predicted"/>
<keyword evidence="2" id="KW-1185">Reference proteome</keyword>
<protein>
    <submittedName>
        <fullName evidence="1">Uncharacterized protein</fullName>
    </submittedName>
</protein>
<evidence type="ECO:0000313" key="1">
    <source>
        <dbReference type="EMBL" id="KIH60265.1"/>
    </source>
</evidence>
<reference evidence="1 2" key="1">
    <citation type="submission" date="2013-12" db="EMBL/GenBank/DDBJ databases">
        <title>Draft genome of the parsitic nematode Ancylostoma duodenale.</title>
        <authorList>
            <person name="Mitreva M."/>
        </authorList>
    </citation>
    <scope>NUCLEOTIDE SEQUENCE [LARGE SCALE GENOMIC DNA]</scope>
    <source>
        <strain evidence="1 2">Zhejiang</strain>
    </source>
</reference>
<accession>A0A0C2GGG5</accession>